<dbReference type="Pfam" id="PF01522">
    <property type="entry name" value="Polysacc_deac_1"/>
    <property type="match status" value="1"/>
</dbReference>
<keyword evidence="2" id="KW-0732">Signal</keyword>
<dbReference type="InterPro" id="IPR051398">
    <property type="entry name" value="Polysacch_Deacetylase"/>
</dbReference>
<evidence type="ECO:0000256" key="2">
    <source>
        <dbReference type="ARBA" id="ARBA00022729"/>
    </source>
</evidence>
<dbReference type="Proteomes" id="UP000886111">
    <property type="component" value="Unassembled WGS sequence"/>
</dbReference>
<proteinExistence type="predicted"/>
<dbReference type="AlphaFoldDB" id="A0A7V5H580"/>
<dbReference type="PROSITE" id="PS51677">
    <property type="entry name" value="NODB"/>
    <property type="match status" value="1"/>
</dbReference>
<comment type="subcellular location">
    <subcellularLocation>
        <location evidence="1">Secreted</location>
    </subcellularLocation>
</comment>
<accession>A0A7V5H580</accession>
<dbReference type="PANTHER" id="PTHR34216">
    <property type="match status" value="1"/>
</dbReference>
<dbReference type="Gene3D" id="3.20.20.370">
    <property type="entry name" value="Glycoside hydrolase/deacetylase"/>
    <property type="match status" value="1"/>
</dbReference>
<reference evidence="4" key="1">
    <citation type="journal article" date="2020" name="mSystems">
        <title>Genome- and Community-Level Interaction Insights into Carbon Utilization and Element Cycling Functions of Hydrothermarchaeota in Hydrothermal Sediment.</title>
        <authorList>
            <person name="Zhou Z."/>
            <person name="Liu Y."/>
            <person name="Xu W."/>
            <person name="Pan J."/>
            <person name="Luo Z.H."/>
            <person name="Li M."/>
        </authorList>
    </citation>
    <scope>NUCLEOTIDE SEQUENCE [LARGE SCALE GENOMIC DNA]</scope>
    <source>
        <strain evidence="4">HyVt-76</strain>
    </source>
</reference>
<comment type="caution">
    <text evidence="4">The sequence shown here is derived from an EMBL/GenBank/DDBJ whole genome shotgun (WGS) entry which is preliminary data.</text>
</comment>
<dbReference type="SUPFAM" id="SSF88713">
    <property type="entry name" value="Glycoside hydrolase/deacetylase"/>
    <property type="match status" value="1"/>
</dbReference>
<evidence type="ECO:0000256" key="1">
    <source>
        <dbReference type="ARBA" id="ARBA00004613"/>
    </source>
</evidence>
<feature type="domain" description="NodB homology" evidence="3">
    <location>
        <begin position="60"/>
        <end position="264"/>
    </location>
</feature>
<dbReference type="CDD" id="cd10918">
    <property type="entry name" value="CE4_NodB_like_5s_6s"/>
    <property type="match status" value="1"/>
</dbReference>
<name>A0A7V5H580_CALAY</name>
<dbReference type="InterPro" id="IPR002509">
    <property type="entry name" value="NODB_dom"/>
</dbReference>
<protein>
    <submittedName>
        <fullName evidence="4">Polysaccharide deacetylase family protein</fullName>
    </submittedName>
</protein>
<dbReference type="InterPro" id="IPR011330">
    <property type="entry name" value="Glyco_hydro/deAcase_b/a-brl"/>
</dbReference>
<sequence length="264" mass="30187">MQLKNVVIINYHKISLRADIGLTARHPDDFKTDLQLVKDLGFKTITFYDLLNSQPSPTEKLVIITFDDGYKSVAEYALPLMKDLNFKGVVYIPTAFIGKTNDWDVQFGGKKYWHLDEKDLQDLAAHGFEIGSHGVWHRSLKGLSASECFDELVQSKQTIESLVSKPVVSVSYPFSQFNPKILGLSRKAGYQFGVSSIYYKNVASLDGLSVMALRRFNVYRMDSVEVLKKKLKGDFNCLFAYRDWLIQRGSKATVFWQKIFKKEN</sequence>
<evidence type="ECO:0000313" key="4">
    <source>
        <dbReference type="EMBL" id="HHE54693.1"/>
    </source>
</evidence>
<evidence type="ECO:0000259" key="3">
    <source>
        <dbReference type="PROSITE" id="PS51677"/>
    </source>
</evidence>
<organism evidence="4">
    <name type="scientific">Caldithrix abyssi</name>
    <dbReference type="NCBI Taxonomy" id="187145"/>
    <lineage>
        <taxon>Bacteria</taxon>
        <taxon>Pseudomonadati</taxon>
        <taxon>Calditrichota</taxon>
        <taxon>Calditrichia</taxon>
        <taxon>Calditrichales</taxon>
        <taxon>Calditrichaceae</taxon>
        <taxon>Caldithrix</taxon>
    </lineage>
</organism>
<dbReference type="GO" id="GO:0016810">
    <property type="term" value="F:hydrolase activity, acting on carbon-nitrogen (but not peptide) bonds"/>
    <property type="evidence" value="ECO:0007669"/>
    <property type="project" value="InterPro"/>
</dbReference>
<dbReference type="EMBL" id="DRTD01000205">
    <property type="protein sequence ID" value="HHE54693.1"/>
    <property type="molecule type" value="Genomic_DNA"/>
</dbReference>
<dbReference type="PANTHER" id="PTHR34216:SF3">
    <property type="entry name" value="POLY-BETA-1,6-N-ACETYL-D-GLUCOSAMINE N-DEACETYLASE"/>
    <property type="match status" value="1"/>
</dbReference>
<dbReference type="GO" id="GO:0005576">
    <property type="term" value="C:extracellular region"/>
    <property type="evidence" value="ECO:0007669"/>
    <property type="project" value="UniProtKB-SubCell"/>
</dbReference>
<dbReference type="GO" id="GO:0005975">
    <property type="term" value="P:carbohydrate metabolic process"/>
    <property type="evidence" value="ECO:0007669"/>
    <property type="project" value="InterPro"/>
</dbReference>
<gene>
    <name evidence="4" type="ORF">ENL21_02845</name>
</gene>